<dbReference type="AlphaFoldDB" id="A0A929RXF9"/>
<comment type="caution">
    <text evidence="1">The sequence shown here is derived from an EMBL/GenBank/DDBJ whole genome shotgun (WGS) entry which is preliminary data.</text>
</comment>
<accession>A0A929RXF9</accession>
<organism evidence="1 2">
    <name type="scientific">Alloprevotella tannerae</name>
    <dbReference type="NCBI Taxonomy" id="76122"/>
    <lineage>
        <taxon>Bacteria</taxon>
        <taxon>Pseudomonadati</taxon>
        <taxon>Bacteroidota</taxon>
        <taxon>Bacteroidia</taxon>
        <taxon>Bacteroidales</taxon>
        <taxon>Prevotellaceae</taxon>
        <taxon>Alloprevotella</taxon>
    </lineage>
</organism>
<dbReference type="Proteomes" id="UP000704068">
    <property type="component" value="Unassembled WGS sequence"/>
</dbReference>
<proteinExistence type="predicted"/>
<evidence type="ECO:0000313" key="1">
    <source>
        <dbReference type="EMBL" id="MBF0971118.1"/>
    </source>
</evidence>
<protein>
    <submittedName>
        <fullName evidence="1">Uncharacterized protein</fullName>
    </submittedName>
</protein>
<name>A0A929RXF9_9BACT</name>
<evidence type="ECO:0000313" key="2">
    <source>
        <dbReference type="Proteomes" id="UP000704068"/>
    </source>
</evidence>
<dbReference type="EMBL" id="JABZGR010000040">
    <property type="protein sequence ID" value="MBF0971118.1"/>
    <property type="molecule type" value="Genomic_DNA"/>
</dbReference>
<reference evidence="1" key="1">
    <citation type="submission" date="2020-04" db="EMBL/GenBank/DDBJ databases">
        <title>Deep metagenomics examines the oral microbiome during advanced dental caries in children, revealing novel taxa and co-occurrences with host molecules.</title>
        <authorList>
            <person name="Baker J.L."/>
            <person name="Morton J.T."/>
            <person name="Dinis M."/>
            <person name="Alvarez R."/>
            <person name="Tran N.C."/>
            <person name="Knight R."/>
            <person name="Edlund A."/>
        </authorList>
    </citation>
    <scope>NUCLEOTIDE SEQUENCE</scope>
    <source>
        <strain evidence="1">JCVI_34_bin.1</strain>
    </source>
</reference>
<gene>
    <name evidence="1" type="ORF">HXK21_08805</name>
</gene>
<dbReference type="RefSeq" id="WP_303764687.1">
    <property type="nucleotide sequence ID" value="NZ_JABZGR010000040.1"/>
</dbReference>
<sequence length="59" mass="6446">MREQKNVQLQQTTTTLTNDTLAKQKATEAVLTALNKAGIEVVQATEEQAQAMLDNSKAE</sequence>